<name>A0A2G9YAN8_9BACT</name>
<feature type="domain" description="Putative zinc-finger" evidence="1">
    <location>
        <begin position="5"/>
        <end position="38"/>
    </location>
</feature>
<reference evidence="2 3" key="1">
    <citation type="submission" date="2017-09" db="EMBL/GenBank/DDBJ databases">
        <title>Depth-based differentiation of microbial function through sediment-hosted aquifers and enrichment of novel symbionts in the deep terrestrial subsurface.</title>
        <authorList>
            <person name="Probst A.J."/>
            <person name="Ladd B."/>
            <person name="Jarett J.K."/>
            <person name="Geller-Mcgrath D.E."/>
            <person name="Sieber C.M."/>
            <person name="Emerson J.B."/>
            <person name="Anantharaman K."/>
            <person name="Thomas B.C."/>
            <person name="Malmstrom R."/>
            <person name="Stieglmeier M."/>
            <person name="Klingl A."/>
            <person name="Woyke T."/>
            <person name="Ryan C.M."/>
            <person name="Banfield J.F."/>
        </authorList>
    </citation>
    <scope>NUCLEOTIDE SEQUENCE [LARGE SCALE GENOMIC DNA]</scope>
    <source>
        <strain evidence="2">CG23_combo_of_CG06-09_8_20_14_all_48_7</strain>
    </source>
</reference>
<organism evidence="2 3">
    <name type="scientific">bacterium (Candidatus Ratteibacteria) CG23_combo_of_CG06-09_8_20_14_all_48_7</name>
    <dbReference type="NCBI Taxonomy" id="2014292"/>
    <lineage>
        <taxon>Bacteria</taxon>
        <taxon>Candidatus Ratteibacteria</taxon>
    </lineage>
</organism>
<sequence length="102" mass="12095">MVIMCRRYWISFPAYLEDDIGPDLSQILKRHLAICPACLARLETLRKTIDLCHELPLLPVPDELHRKIMESLPVSVKLTSFTMHLIIRKSKMRKREKKKRRN</sequence>
<gene>
    <name evidence="2" type="ORF">COX46_03255</name>
</gene>
<comment type="caution">
    <text evidence="2">The sequence shown here is derived from an EMBL/GenBank/DDBJ whole genome shotgun (WGS) entry which is preliminary data.</text>
</comment>
<proteinExistence type="predicted"/>
<dbReference type="InterPro" id="IPR027383">
    <property type="entry name" value="Znf_put"/>
</dbReference>
<dbReference type="Proteomes" id="UP000230392">
    <property type="component" value="Unassembled WGS sequence"/>
</dbReference>
<dbReference type="AlphaFoldDB" id="A0A2G9YAN8"/>
<protein>
    <recommendedName>
        <fullName evidence="1">Putative zinc-finger domain-containing protein</fullName>
    </recommendedName>
</protein>
<dbReference type="Pfam" id="PF13490">
    <property type="entry name" value="zf-HC2"/>
    <property type="match status" value="1"/>
</dbReference>
<dbReference type="Gene3D" id="1.10.10.1320">
    <property type="entry name" value="Anti-sigma factor, zinc-finger domain"/>
    <property type="match status" value="1"/>
</dbReference>
<dbReference type="InterPro" id="IPR041916">
    <property type="entry name" value="Anti_sigma_zinc_sf"/>
</dbReference>
<evidence type="ECO:0000313" key="3">
    <source>
        <dbReference type="Proteomes" id="UP000230392"/>
    </source>
</evidence>
<evidence type="ECO:0000313" key="2">
    <source>
        <dbReference type="EMBL" id="PIP16280.1"/>
    </source>
</evidence>
<accession>A0A2G9YAN8</accession>
<dbReference type="EMBL" id="PCRF01000158">
    <property type="protein sequence ID" value="PIP16280.1"/>
    <property type="molecule type" value="Genomic_DNA"/>
</dbReference>
<evidence type="ECO:0000259" key="1">
    <source>
        <dbReference type="Pfam" id="PF13490"/>
    </source>
</evidence>